<protein>
    <submittedName>
        <fullName evidence="2">Uncharacterized protein</fullName>
    </submittedName>
</protein>
<proteinExistence type="predicted"/>
<feature type="region of interest" description="Disordered" evidence="1">
    <location>
        <begin position="103"/>
        <end position="125"/>
    </location>
</feature>
<name>A0A267DQV1_9PLAT</name>
<feature type="compositionally biased region" description="Gly residues" evidence="1">
    <location>
        <begin position="36"/>
        <end position="53"/>
    </location>
</feature>
<accession>A0A267DQV1</accession>
<dbReference type="EMBL" id="NIVC01002330">
    <property type="protein sequence ID" value="PAA58808.1"/>
    <property type="molecule type" value="Genomic_DNA"/>
</dbReference>
<feature type="compositionally biased region" description="Low complexity" evidence="1">
    <location>
        <begin position="215"/>
        <end position="234"/>
    </location>
</feature>
<feature type="region of interest" description="Disordered" evidence="1">
    <location>
        <begin position="1"/>
        <end position="61"/>
    </location>
</feature>
<reference evidence="2 4" key="1">
    <citation type="submission" date="2017-06" db="EMBL/GenBank/DDBJ databases">
        <title>A platform for efficient transgenesis in Macrostomum lignano, a flatworm model organism for stem cell research.</title>
        <authorList>
            <person name="Berezikov E."/>
        </authorList>
    </citation>
    <scope>NUCLEOTIDE SEQUENCE [LARGE SCALE GENOMIC DNA]</scope>
    <source>
        <strain evidence="2">DV1</strain>
        <tissue evidence="2">Whole organism</tissue>
    </source>
</reference>
<keyword evidence="4" id="KW-1185">Reference proteome</keyword>
<evidence type="ECO:0000313" key="4">
    <source>
        <dbReference type="Proteomes" id="UP000215902"/>
    </source>
</evidence>
<comment type="caution">
    <text evidence="2">The sequence shown here is derived from an EMBL/GenBank/DDBJ whole genome shotgun (WGS) entry which is preliminary data.</text>
</comment>
<evidence type="ECO:0000313" key="2">
    <source>
        <dbReference type="EMBL" id="PAA50929.1"/>
    </source>
</evidence>
<organism evidence="2 4">
    <name type="scientific">Macrostomum lignano</name>
    <dbReference type="NCBI Taxonomy" id="282301"/>
    <lineage>
        <taxon>Eukaryota</taxon>
        <taxon>Metazoa</taxon>
        <taxon>Spiralia</taxon>
        <taxon>Lophotrochozoa</taxon>
        <taxon>Platyhelminthes</taxon>
        <taxon>Rhabditophora</taxon>
        <taxon>Macrostomorpha</taxon>
        <taxon>Macrostomida</taxon>
        <taxon>Macrostomidae</taxon>
        <taxon>Macrostomum</taxon>
    </lineage>
</organism>
<evidence type="ECO:0000256" key="1">
    <source>
        <dbReference type="SAM" id="MobiDB-lite"/>
    </source>
</evidence>
<dbReference type="AlphaFoldDB" id="A0A267DQV1"/>
<gene>
    <name evidence="3" type="ORF">BOX15_Mlig027445g1</name>
    <name evidence="2" type="ORF">BOX15_Mlig027445g2</name>
</gene>
<feature type="region of interest" description="Disordered" evidence="1">
    <location>
        <begin position="142"/>
        <end position="167"/>
    </location>
</feature>
<feature type="compositionally biased region" description="Basic residues" evidence="1">
    <location>
        <begin position="193"/>
        <end position="203"/>
    </location>
</feature>
<evidence type="ECO:0000313" key="3">
    <source>
        <dbReference type="EMBL" id="PAA58808.1"/>
    </source>
</evidence>
<feature type="region of interest" description="Disordered" evidence="1">
    <location>
        <begin position="191"/>
        <end position="246"/>
    </location>
</feature>
<dbReference type="EMBL" id="NIVC01003533">
    <property type="protein sequence ID" value="PAA50929.1"/>
    <property type="molecule type" value="Genomic_DNA"/>
</dbReference>
<dbReference type="Proteomes" id="UP000215902">
    <property type="component" value="Unassembled WGS sequence"/>
</dbReference>
<sequence length="502" mass="54128">MATDLMHSPLFSNMDSDSDGFSGGGGDDSRDSDSDGGSGGGSRVNGGFGGVGGSEDPVSGSISAWVGLTATPPNYSGGVNDENEVRKCLNYFKKIRQQVGSFDKAPLKPLDQEAEKRPAAASSLQDRRKAIISSIFDVDPASQSILGKRRRSDTPPPPNPTSESNKTRVVAVAHAGGLNLRVPLALLPIGNSRHSKHQRRSLRRRDLGVQTEETQQQQPQPQQPQQQPASRPTAAVPPVPAAAATEAAQLQQLSALTDRAQASRAAALERQWRSAPLETLLRRAKSHKQQLEAAIKSAQPDSAKRHFLHAGLLFLAGCWADDERRRASAAAGDSALAAAAAPTRQTYREIATFVRQFARQLMRQSSNGGGNGRKPTAKDSLAELSMLMLLSVVEYRQYYCYRQELANHSAAMKNGNLAAEQREQFLGHLLHLYHATETWAHMMRNRDKLLAESPDLVRLEEEAVRLSGFRPAGPSDRLSHLLAYLQAAADVLGSSSAAVGAT</sequence>